<reference evidence="2" key="1">
    <citation type="journal article" date="2022" name="Mol. Ecol. Resour.">
        <title>The genomes of chicory, endive, great burdock and yacon provide insights into Asteraceae palaeo-polyploidization history and plant inulin production.</title>
        <authorList>
            <person name="Fan W."/>
            <person name="Wang S."/>
            <person name="Wang H."/>
            <person name="Wang A."/>
            <person name="Jiang F."/>
            <person name="Liu H."/>
            <person name="Zhao H."/>
            <person name="Xu D."/>
            <person name="Zhang Y."/>
        </authorList>
    </citation>
    <scope>NUCLEOTIDE SEQUENCE [LARGE SCALE GENOMIC DNA]</scope>
    <source>
        <strain evidence="2">cv. Yunnan</strain>
    </source>
</reference>
<reference evidence="1 2" key="2">
    <citation type="journal article" date="2022" name="Mol. Ecol. Resour.">
        <title>The genomes of chicory, endive, great burdock and yacon provide insights into Asteraceae paleo-polyploidization history and plant inulin production.</title>
        <authorList>
            <person name="Fan W."/>
            <person name="Wang S."/>
            <person name="Wang H."/>
            <person name="Wang A."/>
            <person name="Jiang F."/>
            <person name="Liu H."/>
            <person name="Zhao H."/>
            <person name="Xu D."/>
            <person name="Zhang Y."/>
        </authorList>
    </citation>
    <scope>NUCLEOTIDE SEQUENCE [LARGE SCALE GENOMIC DNA]</scope>
    <source>
        <strain evidence="2">cv. Yunnan</strain>
        <tissue evidence="1">Leaves</tissue>
    </source>
</reference>
<protein>
    <submittedName>
        <fullName evidence="1">Uncharacterized protein</fullName>
    </submittedName>
</protein>
<gene>
    <name evidence="1" type="ORF">L1987_45131</name>
</gene>
<accession>A0ACB9GRC7</accession>
<dbReference type="EMBL" id="CM042031">
    <property type="protein sequence ID" value="KAI3786004.1"/>
    <property type="molecule type" value="Genomic_DNA"/>
</dbReference>
<sequence>MAMNPIETVSRELRKKHTCITENIRRVEVAKLFEDASLICIASPISPYRKDHDACRAMLTDKNFRGFHEHAS</sequence>
<name>A0ACB9GRC7_9ASTR</name>
<evidence type="ECO:0000313" key="2">
    <source>
        <dbReference type="Proteomes" id="UP001056120"/>
    </source>
</evidence>
<organism evidence="1 2">
    <name type="scientific">Smallanthus sonchifolius</name>
    <dbReference type="NCBI Taxonomy" id="185202"/>
    <lineage>
        <taxon>Eukaryota</taxon>
        <taxon>Viridiplantae</taxon>
        <taxon>Streptophyta</taxon>
        <taxon>Embryophyta</taxon>
        <taxon>Tracheophyta</taxon>
        <taxon>Spermatophyta</taxon>
        <taxon>Magnoliopsida</taxon>
        <taxon>eudicotyledons</taxon>
        <taxon>Gunneridae</taxon>
        <taxon>Pentapetalae</taxon>
        <taxon>asterids</taxon>
        <taxon>campanulids</taxon>
        <taxon>Asterales</taxon>
        <taxon>Asteraceae</taxon>
        <taxon>Asteroideae</taxon>
        <taxon>Heliantheae alliance</taxon>
        <taxon>Millerieae</taxon>
        <taxon>Smallanthus</taxon>
    </lineage>
</organism>
<comment type="caution">
    <text evidence="1">The sequence shown here is derived from an EMBL/GenBank/DDBJ whole genome shotgun (WGS) entry which is preliminary data.</text>
</comment>
<evidence type="ECO:0000313" key="1">
    <source>
        <dbReference type="EMBL" id="KAI3786004.1"/>
    </source>
</evidence>
<dbReference type="Proteomes" id="UP001056120">
    <property type="component" value="Linkage Group LG14"/>
</dbReference>
<keyword evidence="2" id="KW-1185">Reference proteome</keyword>
<proteinExistence type="predicted"/>